<dbReference type="Pfam" id="PF19830">
    <property type="entry name" value="DUF6311"/>
    <property type="match status" value="1"/>
</dbReference>
<name>A0AAV5NDP3_9PROT</name>
<keyword evidence="1" id="KW-0472">Membrane</keyword>
<evidence type="ECO:0000256" key="1">
    <source>
        <dbReference type="SAM" id="Phobius"/>
    </source>
</evidence>
<feature type="transmembrane region" description="Helical" evidence="1">
    <location>
        <begin position="109"/>
        <end position="126"/>
    </location>
</feature>
<dbReference type="RefSeq" id="WP_099211053.1">
    <property type="nucleotide sequence ID" value="NZ_BEWM01000001.1"/>
</dbReference>
<dbReference type="Proteomes" id="UP001156614">
    <property type="component" value="Unassembled WGS sequence"/>
</dbReference>
<dbReference type="Pfam" id="PF25853">
    <property type="entry name" value="DUF6311_C"/>
    <property type="match status" value="1"/>
</dbReference>
<keyword evidence="5" id="KW-1185">Reference proteome</keyword>
<evidence type="ECO:0000313" key="5">
    <source>
        <dbReference type="Proteomes" id="UP001156614"/>
    </source>
</evidence>
<protein>
    <recommendedName>
        <fullName evidence="6">Glycosyltransferase RgtA/B/C/D-like domain-containing protein</fullName>
    </recommendedName>
</protein>
<feature type="transmembrane region" description="Helical" evidence="1">
    <location>
        <begin position="146"/>
        <end position="169"/>
    </location>
</feature>
<comment type="caution">
    <text evidence="4">The sequence shown here is derived from an EMBL/GenBank/DDBJ whole genome shotgun (WGS) entry which is preliminary data.</text>
</comment>
<feature type="transmembrane region" description="Helical" evidence="1">
    <location>
        <begin position="274"/>
        <end position="297"/>
    </location>
</feature>
<evidence type="ECO:0008006" key="6">
    <source>
        <dbReference type="Google" id="ProtNLM"/>
    </source>
</evidence>
<dbReference type="InterPro" id="IPR046278">
    <property type="entry name" value="DUF6311"/>
</dbReference>
<proteinExistence type="predicted"/>
<dbReference type="InterPro" id="IPR058671">
    <property type="entry name" value="DUF6311_C"/>
</dbReference>
<sequence length="635" mass="70136">MIGQAYFLREDWHLPLLVADRLVAPAGTNIAMTDSIPLEAMFLKALHIFFPEMQQGITFFLALCWCLQPICAVFALRSMGEKHLLPAIAVSLLSACFPTFLARTSHTALCAHWILLLAIGLYFRAVQPQASYKPTWTLAALTSLTLLVHPYLMVMVGALLGAIPLSIFFREKRWKACRSSAAATLAAGASILLTGKVLGYWGGASGGGYGIYSMNLASPFWPARSSLFLQATQAQADATGGQYEGYQYLGAGLLFLLAMLFCRKKGWALFHQSMIRNIGLLLACLALTIIALSNRIYFFHTLLFRTHIMIPGAEQMRSSGRMFWPVAYVILLGAVWGVCKVWPRGAPALLSLAAILQWVDTRDLRQSDRMAEAQLLSPPLATDSHLFEIMHAFEHVEIYPRLECDATRLEEDMPLIYAAAYQNASVNTMYTARSLPEGACHLAQENPHYLDDKTLIILNGPHRLANASSWIDRTQANCGVVKTLILCAKKNLNLPSVPPSTPLPLNQTIFTSSNSPLHAELLETGWSGSEDWGTWNEGYQAFLFLPVPKNTKTATVILKLQAAPGETKKLKVSLHDQILAEWSVSPEKSEYLVTIPTLSTENIHLKLDIDHPVHLPTDPRFLGIGILSVKILTPN</sequence>
<evidence type="ECO:0000259" key="2">
    <source>
        <dbReference type="Pfam" id="PF19830"/>
    </source>
</evidence>
<organism evidence="4 5">
    <name type="scientific">Gluconobacter cerinus</name>
    <dbReference type="NCBI Taxonomy" id="38307"/>
    <lineage>
        <taxon>Bacteria</taxon>
        <taxon>Pseudomonadati</taxon>
        <taxon>Pseudomonadota</taxon>
        <taxon>Alphaproteobacteria</taxon>
        <taxon>Acetobacterales</taxon>
        <taxon>Acetobacteraceae</taxon>
        <taxon>Gluconobacter</taxon>
    </lineage>
</organism>
<feature type="transmembrane region" description="Helical" evidence="1">
    <location>
        <begin position="181"/>
        <end position="201"/>
    </location>
</feature>
<feature type="domain" description="DUF6311" evidence="3">
    <location>
        <begin position="389"/>
        <end position="488"/>
    </location>
</feature>
<gene>
    <name evidence="4" type="ORF">GCM10007867_09280</name>
</gene>
<dbReference type="AlphaFoldDB" id="A0AAV5NDP3"/>
<feature type="transmembrane region" description="Helical" evidence="1">
    <location>
        <begin position="245"/>
        <end position="262"/>
    </location>
</feature>
<feature type="domain" description="DUF6311" evidence="2">
    <location>
        <begin position="2"/>
        <end position="362"/>
    </location>
</feature>
<dbReference type="EMBL" id="BSNU01000002">
    <property type="protein sequence ID" value="GLQ62083.1"/>
    <property type="molecule type" value="Genomic_DNA"/>
</dbReference>
<feature type="transmembrane region" description="Helical" evidence="1">
    <location>
        <begin position="57"/>
        <end position="77"/>
    </location>
</feature>
<accession>A0AAV5NDP3</accession>
<reference evidence="5" key="1">
    <citation type="journal article" date="2019" name="Int. J. Syst. Evol. Microbiol.">
        <title>The Global Catalogue of Microorganisms (GCM) 10K type strain sequencing project: providing services to taxonomists for standard genome sequencing and annotation.</title>
        <authorList>
            <consortium name="The Broad Institute Genomics Platform"/>
            <consortium name="The Broad Institute Genome Sequencing Center for Infectious Disease"/>
            <person name="Wu L."/>
            <person name="Ma J."/>
        </authorList>
    </citation>
    <scope>NUCLEOTIDE SEQUENCE [LARGE SCALE GENOMIC DNA]</scope>
    <source>
        <strain evidence="5">NBRC 3267</strain>
    </source>
</reference>
<evidence type="ECO:0000259" key="3">
    <source>
        <dbReference type="Pfam" id="PF25853"/>
    </source>
</evidence>
<keyword evidence="1" id="KW-0812">Transmembrane</keyword>
<evidence type="ECO:0000313" key="4">
    <source>
        <dbReference type="EMBL" id="GLQ62083.1"/>
    </source>
</evidence>
<feature type="transmembrane region" description="Helical" evidence="1">
    <location>
        <begin position="83"/>
        <end position="102"/>
    </location>
</feature>
<keyword evidence="1" id="KW-1133">Transmembrane helix</keyword>